<evidence type="ECO:0000256" key="1">
    <source>
        <dbReference type="SAM" id="Phobius"/>
    </source>
</evidence>
<dbReference type="EMBL" id="MTYJ01000831">
    <property type="protein sequence ID" value="OWA55473.1"/>
    <property type="molecule type" value="Genomic_DNA"/>
</dbReference>
<organism evidence="2 3">
    <name type="scientific">Hypsibius exemplaris</name>
    <name type="common">Freshwater tardigrade</name>
    <dbReference type="NCBI Taxonomy" id="2072580"/>
    <lineage>
        <taxon>Eukaryota</taxon>
        <taxon>Metazoa</taxon>
        <taxon>Ecdysozoa</taxon>
        <taxon>Tardigrada</taxon>
        <taxon>Eutardigrada</taxon>
        <taxon>Parachela</taxon>
        <taxon>Hypsibioidea</taxon>
        <taxon>Hypsibiidae</taxon>
        <taxon>Hypsibius</taxon>
    </lineage>
</organism>
<protein>
    <submittedName>
        <fullName evidence="2">Uncharacterized protein</fullName>
    </submittedName>
</protein>
<keyword evidence="1" id="KW-0472">Membrane</keyword>
<accession>A0A9X6RPH1</accession>
<feature type="transmembrane region" description="Helical" evidence="1">
    <location>
        <begin position="123"/>
        <end position="145"/>
    </location>
</feature>
<comment type="caution">
    <text evidence="2">The sequence shown here is derived from an EMBL/GenBank/DDBJ whole genome shotgun (WGS) entry which is preliminary data.</text>
</comment>
<name>A0A9X6RPH1_HYPEX</name>
<keyword evidence="3" id="KW-1185">Reference proteome</keyword>
<reference evidence="3" key="1">
    <citation type="submission" date="2017-01" db="EMBL/GenBank/DDBJ databases">
        <title>Comparative genomics of anhydrobiosis in the tardigrade Hypsibius dujardini.</title>
        <authorList>
            <person name="Yoshida Y."/>
            <person name="Koutsovoulos G."/>
            <person name="Laetsch D."/>
            <person name="Stevens L."/>
            <person name="Kumar S."/>
            <person name="Horikawa D."/>
            <person name="Ishino K."/>
            <person name="Komine S."/>
            <person name="Tomita M."/>
            <person name="Blaxter M."/>
            <person name="Arakawa K."/>
        </authorList>
    </citation>
    <scope>NUCLEOTIDE SEQUENCE [LARGE SCALE GENOMIC DNA]</scope>
    <source>
        <strain evidence="3">Z151</strain>
    </source>
</reference>
<sequence length="178" mass="19506">MTHLVHPQNEQKDAGCAVGEEIVNVGRETVLGDAHGPLLLRAFPDVANGNLDNDDNDIERHGRRGRSKSLQSCSAACGDFWKSSTTGAYFISVGMIALGVGLVFGGTILMINYNGDRYPKRYMAMQISGGILAVSVYHVYMKILLSGAQFRYWSKAALSPKQVKQHIAKVREARPRIV</sequence>
<dbReference type="Proteomes" id="UP000192578">
    <property type="component" value="Unassembled WGS sequence"/>
</dbReference>
<dbReference type="AlphaFoldDB" id="A0A9X6RPH1"/>
<evidence type="ECO:0000313" key="2">
    <source>
        <dbReference type="EMBL" id="OWA55473.1"/>
    </source>
</evidence>
<keyword evidence="1" id="KW-1133">Transmembrane helix</keyword>
<keyword evidence="1" id="KW-0812">Transmembrane</keyword>
<gene>
    <name evidence="2" type="ORF">BV898_19860</name>
</gene>
<evidence type="ECO:0000313" key="3">
    <source>
        <dbReference type="Proteomes" id="UP000192578"/>
    </source>
</evidence>
<proteinExistence type="predicted"/>
<feature type="transmembrane region" description="Helical" evidence="1">
    <location>
        <begin position="88"/>
        <end position="111"/>
    </location>
</feature>